<comment type="caution">
    <text evidence="1">The sequence shown here is derived from an EMBL/GenBank/DDBJ whole genome shotgun (WGS) entry which is preliminary data.</text>
</comment>
<evidence type="ECO:0000313" key="1">
    <source>
        <dbReference type="EMBL" id="MBB5708646.1"/>
    </source>
</evidence>
<protein>
    <recommendedName>
        <fullName evidence="3">DUF3089 domain-containing protein</fullName>
    </recommendedName>
</protein>
<evidence type="ECO:0008006" key="3">
    <source>
        <dbReference type="Google" id="ProtNLM"/>
    </source>
</evidence>
<proteinExistence type="predicted"/>
<name>A0A7W9EU21_9SPHN</name>
<reference evidence="1 2" key="1">
    <citation type="submission" date="2020-08" db="EMBL/GenBank/DDBJ databases">
        <title>Genomic Encyclopedia of Type Strains, Phase IV (KMG-IV): sequencing the most valuable type-strain genomes for metagenomic binning, comparative biology and taxonomic classification.</title>
        <authorList>
            <person name="Goeker M."/>
        </authorList>
    </citation>
    <scope>NUCLEOTIDE SEQUENCE [LARGE SCALE GENOMIC DNA]</scope>
    <source>
        <strain evidence="1 2">DSM 27163</strain>
    </source>
</reference>
<gene>
    <name evidence="1" type="ORF">FHR21_004040</name>
</gene>
<sequence>MALVAFGDGAAAQDFDRAVHPAPPDYADAESWALRETATDGRAADVFYIQPTTFRSTDWNQDMADAATRRWTDLSVTARQASLFDACCRRFMPRYRQASSRAFAERLGDGAKAYALAYGDVLRAFRSYVAHDNHGRPFIIAGHSQGALHGLRLIREEIAGTPLAARLVIAYLPGLGIPMSALPADIGACAAPGQTRCVASWNSFDADADTGGYVARSVADHGAPGGDERLLCVNPLSFSLARPAVRGPAGKGALPGPVTEGPLPGPVPGALTAWCDGGVLRVIPRRGLFVERLPGGNLHMNDIAFFWGDIRADAAARVAAWQAAQGDGHD</sequence>
<dbReference type="RefSeq" id="WP_184101568.1">
    <property type="nucleotide sequence ID" value="NZ_JACIJH010000023.1"/>
</dbReference>
<dbReference type="Proteomes" id="UP000537161">
    <property type="component" value="Unassembled WGS sequence"/>
</dbReference>
<keyword evidence="2" id="KW-1185">Reference proteome</keyword>
<dbReference type="InterPro" id="IPR021440">
    <property type="entry name" value="DUF3089"/>
</dbReference>
<dbReference type="EMBL" id="JACIJH010000023">
    <property type="protein sequence ID" value="MBB5708646.1"/>
    <property type="molecule type" value="Genomic_DNA"/>
</dbReference>
<dbReference type="AlphaFoldDB" id="A0A7W9EU21"/>
<evidence type="ECO:0000313" key="2">
    <source>
        <dbReference type="Proteomes" id="UP000537161"/>
    </source>
</evidence>
<dbReference type="Pfam" id="PF11288">
    <property type="entry name" value="DUF3089"/>
    <property type="match status" value="1"/>
</dbReference>
<organism evidence="1 2">
    <name type="scientific">Sphingopyxis panaciterrulae</name>
    <dbReference type="NCBI Taxonomy" id="462372"/>
    <lineage>
        <taxon>Bacteria</taxon>
        <taxon>Pseudomonadati</taxon>
        <taxon>Pseudomonadota</taxon>
        <taxon>Alphaproteobacteria</taxon>
        <taxon>Sphingomonadales</taxon>
        <taxon>Sphingomonadaceae</taxon>
        <taxon>Sphingopyxis</taxon>
    </lineage>
</organism>
<accession>A0A7W9EU21</accession>